<dbReference type="Proteomes" id="UP001223261">
    <property type="component" value="Chromosome"/>
</dbReference>
<accession>A0AAX3W563</accession>
<dbReference type="GO" id="GO:0003677">
    <property type="term" value="F:DNA binding"/>
    <property type="evidence" value="ECO:0007669"/>
    <property type="project" value="UniProtKB-KW"/>
</dbReference>
<dbReference type="GO" id="GO:0097367">
    <property type="term" value="F:carbohydrate derivative binding"/>
    <property type="evidence" value="ECO:0007669"/>
    <property type="project" value="InterPro"/>
</dbReference>
<dbReference type="RefSeq" id="WP_107565653.1">
    <property type="nucleotide sequence ID" value="NZ_CP118848.1"/>
</dbReference>
<dbReference type="PANTHER" id="PTHR30514">
    <property type="entry name" value="GLUCOKINASE"/>
    <property type="match status" value="1"/>
</dbReference>
<evidence type="ECO:0000256" key="1">
    <source>
        <dbReference type="ARBA" id="ARBA00023015"/>
    </source>
</evidence>
<protein>
    <submittedName>
        <fullName evidence="6">MurR/RpiR family transcriptional regulator</fullName>
    </submittedName>
</protein>
<gene>
    <name evidence="6" type="ORF">PYH69_14615</name>
</gene>
<feature type="domain" description="SIS" evidence="5">
    <location>
        <begin position="120"/>
        <end position="260"/>
    </location>
</feature>
<dbReference type="Gene3D" id="1.10.10.10">
    <property type="entry name" value="Winged helix-like DNA-binding domain superfamily/Winged helix DNA-binding domain"/>
    <property type="match status" value="1"/>
</dbReference>
<dbReference type="SUPFAM" id="SSF46689">
    <property type="entry name" value="Homeodomain-like"/>
    <property type="match status" value="1"/>
</dbReference>
<dbReference type="InterPro" id="IPR036388">
    <property type="entry name" value="WH-like_DNA-bd_sf"/>
</dbReference>
<evidence type="ECO:0000313" key="6">
    <source>
        <dbReference type="EMBL" id="WHI59909.1"/>
    </source>
</evidence>
<dbReference type="EMBL" id="CP118848">
    <property type="protein sequence ID" value="WHI59909.1"/>
    <property type="molecule type" value="Genomic_DNA"/>
</dbReference>
<dbReference type="GO" id="GO:0003700">
    <property type="term" value="F:DNA-binding transcription factor activity"/>
    <property type="evidence" value="ECO:0007669"/>
    <property type="project" value="InterPro"/>
</dbReference>
<dbReference type="InterPro" id="IPR009057">
    <property type="entry name" value="Homeodomain-like_sf"/>
</dbReference>
<dbReference type="SUPFAM" id="SSF53697">
    <property type="entry name" value="SIS domain"/>
    <property type="match status" value="1"/>
</dbReference>
<dbReference type="Pfam" id="PF01418">
    <property type="entry name" value="HTH_6"/>
    <property type="match status" value="1"/>
</dbReference>
<organism evidence="6 7">
    <name type="scientific">Mammaliicoccus lentus</name>
    <name type="common">Staphylococcus lentus</name>
    <dbReference type="NCBI Taxonomy" id="42858"/>
    <lineage>
        <taxon>Bacteria</taxon>
        <taxon>Bacillati</taxon>
        <taxon>Bacillota</taxon>
        <taxon>Bacilli</taxon>
        <taxon>Bacillales</taxon>
        <taxon>Staphylococcaceae</taxon>
        <taxon>Mammaliicoccus</taxon>
    </lineage>
</organism>
<dbReference type="CDD" id="cd05013">
    <property type="entry name" value="SIS_RpiR"/>
    <property type="match status" value="1"/>
</dbReference>
<dbReference type="AlphaFoldDB" id="A0AAX3W563"/>
<proteinExistence type="predicted"/>
<reference evidence="6" key="1">
    <citation type="journal article" date="2023" name="Antibiotics">
        <title>Prevalence and Molecular Characterization of Methicillin-Resistant Staphylococci (MRS) and Mammaliicocci (MRM) in Dromedary Camels from Algeria: First Detection of SCCmec-mecC Hybrid in Methicillin-Resistant Mammaliicoccus lentus.</title>
        <authorList>
            <person name="Belhout C."/>
            <person name="Boyen F."/>
            <person name="Vereecke N."/>
            <person name="Theuns S."/>
            <person name="Taibi N."/>
            <person name="Stegger M."/>
            <person name="de la Fe-Rodriguez P.Y."/>
            <person name="Bouayad L."/>
            <person name="Elgroud R."/>
            <person name="Butaye P."/>
        </authorList>
    </citation>
    <scope>NUCLEOTIDE SEQUENCE</scope>
    <source>
        <strain evidence="6">7048</strain>
    </source>
</reference>
<dbReference type="PANTHER" id="PTHR30514:SF9">
    <property type="entry name" value="TRANSCRIPTIONAL REGULATOR"/>
    <property type="match status" value="1"/>
</dbReference>
<evidence type="ECO:0000313" key="7">
    <source>
        <dbReference type="Proteomes" id="UP001223261"/>
    </source>
</evidence>
<feature type="domain" description="HTH rpiR-type" evidence="4">
    <location>
        <begin position="2"/>
        <end position="78"/>
    </location>
</feature>
<dbReference type="PROSITE" id="PS51464">
    <property type="entry name" value="SIS"/>
    <property type="match status" value="1"/>
</dbReference>
<dbReference type="Pfam" id="PF01380">
    <property type="entry name" value="SIS"/>
    <property type="match status" value="1"/>
</dbReference>
<evidence type="ECO:0000256" key="2">
    <source>
        <dbReference type="ARBA" id="ARBA00023125"/>
    </source>
</evidence>
<dbReference type="Gene3D" id="3.40.50.10490">
    <property type="entry name" value="Glucose-6-phosphate isomerase like protein, domain 1"/>
    <property type="match status" value="1"/>
</dbReference>
<name>A0AAX3W563_MAMLE</name>
<dbReference type="InterPro" id="IPR001347">
    <property type="entry name" value="SIS_dom"/>
</dbReference>
<evidence type="ECO:0000259" key="4">
    <source>
        <dbReference type="PROSITE" id="PS51071"/>
    </source>
</evidence>
<keyword evidence="3" id="KW-0804">Transcription</keyword>
<dbReference type="InterPro" id="IPR047640">
    <property type="entry name" value="RpiR-like"/>
</dbReference>
<evidence type="ECO:0000259" key="5">
    <source>
        <dbReference type="PROSITE" id="PS51464"/>
    </source>
</evidence>
<dbReference type="InterPro" id="IPR000281">
    <property type="entry name" value="HTH_RpiR"/>
</dbReference>
<dbReference type="PROSITE" id="PS51071">
    <property type="entry name" value="HTH_RPIR"/>
    <property type="match status" value="1"/>
</dbReference>
<dbReference type="InterPro" id="IPR035472">
    <property type="entry name" value="RpiR-like_SIS"/>
</dbReference>
<sequence length="278" mass="31338">MDSYKLKFQKHLHELTKSEQKVGNYVLDNMESVVHKTVKTLSHEVNVGETTVLRFCKKLDYKSFSDFKLGLSKDLFNLEGIKNTNEMGQLESYIYQSMFNIQNAIEQTYKQLDFNTIQKVAELLKSAKRILFVGSSASGITSEYAQNKFIKIGKNIEYYSDNHMELMNCSTVTSEDVVVAISSSGLTKDTVNATSLAKSANAKIITITNSENNPLTKYADYCIFTIGKEILLQGGSIESKVSQDFIIDTIYQAMLFVDEGEYKQAIEKSSTSIVDKIY</sequence>
<dbReference type="InterPro" id="IPR046348">
    <property type="entry name" value="SIS_dom_sf"/>
</dbReference>
<keyword evidence="2" id="KW-0238">DNA-binding</keyword>
<keyword evidence="1" id="KW-0805">Transcription regulation</keyword>
<dbReference type="GO" id="GO:1901135">
    <property type="term" value="P:carbohydrate derivative metabolic process"/>
    <property type="evidence" value="ECO:0007669"/>
    <property type="project" value="InterPro"/>
</dbReference>
<evidence type="ECO:0000256" key="3">
    <source>
        <dbReference type="ARBA" id="ARBA00023163"/>
    </source>
</evidence>